<evidence type="ECO:0008006" key="2">
    <source>
        <dbReference type="Google" id="ProtNLM"/>
    </source>
</evidence>
<evidence type="ECO:0000313" key="1">
    <source>
        <dbReference type="EMBL" id="CUV08636.1"/>
    </source>
</evidence>
<dbReference type="InterPro" id="IPR036249">
    <property type="entry name" value="Thioredoxin-like_sf"/>
</dbReference>
<sequence length="105" mass="12136">MAEFPFVHGLGKKYNQDLKVIFVSADWLEEEKQVKDFLSSMDVIGQSYIKDQPGEEFINGFHRDWTGSLPFTIVYGKLSGSIVDYWENSKHEKRFIEAVEKAINS</sequence>
<reference evidence="1" key="1">
    <citation type="submission" date="2015-10" db="EMBL/GenBank/DDBJ databases">
        <authorList>
            <person name="Gilbert D.G."/>
        </authorList>
    </citation>
    <scope>NUCLEOTIDE SEQUENCE</scope>
</reference>
<proteinExistence type="predicted"/>
<dbReference type="Gene3D" id="3.40.30.10">
    <property type="entry name" value="Glutaredoxin"/>
    <property type="match status" value="1"/>
</dbReference>
<dbReference type="AlphaFoldDB" id="A0A160VDS1"/>
<dbReference type="SUPFAM" id="SSF52833">
    <property type="entry name" value="Thioredoxin-like"/>
    <property type="match status" value="1"/>
</dbReference>
<gene>
    <name evidence="1" type="ORF">MGWOODY_Mmi1187</name>
</gene>
<protein>
    <recommendedName>
        <fullName evidence="2">Thioredoxin-like fold domain-containing protein</fullName>
    </recommendedName>
</protein>
<name>A0A160VDS1_9ZZZZ</name>
<dbReference type="EMBL" id="FAXC01000096">
    <property type="protein sequence ID" value="CUV08636.1"/>
    <property type="molecule type" value="Genomic_DNA"/>
</dbReference>
<organism evidence="1">
    <name type="scientific">hydrothermal vent metagenome</name>
    <dbReference type="NCBI Taxonomy" id="652676"/>
    <lineage>
        <taxon>unclassified sequences</taxon>
        <taxon>metagenomes</taxon>
        <taxon>ecological metagenomes</taxon>
    </lineage>
</organism>
<accession>A0A160VDS1</accession>